<comment type="caution">
    <text evidence="1">The sequence shown here is derived from an EMBL/GenBank/DDBJ whole genome shotgun (WGS) entry which is preliminary data.</text>
</comment>
<evidence type="ECO:0000313" key="2">
    <source>
        <dbReference type="Proteomes" id="UP000095008"/>
    </source>
</evidence>
<sequence>MQTYIHVRLDPTRIRSDLYRDAQLRSRVLCERIRSCDPDTLRKLSLRRACRRKPDPPYVPFCIAVDAEVIGQLQHLPANASVSALAQHLLSPEFPGRRK</sequence>
<proteinExistence type="predicted"/>
<accession>A0A1C2IVR1</accession>
<name>A0A1C2IVR1_ACITH</name>
<gene>
    <name evidence="1" type="ORF">A6M23_18915</name>
</gene>
<evidence type="ECO:0000313" key="1">
    <source>
        <dbReference type="EMBL" id="OCX68121.1"/>
    </source>
</evidence>
<dbReference type="RefSeq" id="WP_031568916.1">
    <property type="nucleotide sequence ID" value="NZ_JMEB01000044.1"/>
</dbReference>
<dbReference type="AlphaFoldDB" id="A0A1C2IVR1"/>
<dbReference type="GeneID" id="60696708"/>
<keyword evidence="2" id="KW-1185">Reference proteome</keyword>
<organism evidence="1 2">
    <name type="scientific">Acidithiobacillus thiooxidans</name>
    <name type="common">Thiobacillus thiooxidans</name>
    <dbReference type="NCBI Taxonomy" id="930"/>
    <lineage>
        <taxon>Bacteria</taxon>
        <taxon>Pseudomonadati</taxon>
        <taxon>Pseudomonadota</taxon>
        <taxon>Acidithiobacillia</taxon>
        <taxon>Acidithiobacillales</taxon>
        <taxon>Acidithiobacillaceae</taxon>
        <taxon>Acidithiobacillus</taxon>
    </lineage>
</organism>
<dbReference type="EMBL" id="LWRY01000277">
    <property type="protein sequence ID" value="OCX68121.1"/>
    <property type="molecule type" value="Genomic_DNA"/>
</dbReference>
<reference evidence="1" key="1">
    <citation type="journal article" date="2016" name="Int. J. Mol. Sci.">
        <title>Comparative genomics of the extreme acidophile Acidithiobacillus thiooxidans reveals intraspecific divergence and niche adaptation.</title>
        <authorList>
            <person name="Zhang X."/>
            <person name="Feng X."/>
            <person name="Tao J."/>
            <person name="Ma L."/>
            <person name="Xiao Y."/>
            <person name="Liang Y."/>
            <person name="Liu X."/>
            <person name="Yin H."/>
        </authorList>
    </citation>
    <scope>NUCLEOTIDE SEQUENCE [LARGE SCALE GENOMIC DNA]</scope>
    <source>
        <strain evidence="1">DXS-W</strain>
    </source>
</reference>
<protein>
    <submittedName>
        <fullName evidence="1">Uncharacterized protein</fullName>
    </submittedName>
</protein>
<dbReference type="Proteomes" id="UP000095008">
    <property type="component" value="Unassembled WGS sequence"/>
</dbReference>